<dbReference type="PANTHER" id="PTHR36617:SF16">
    <property type="entry name" value="OS04G0516500 PROTEIN"/>
    <property type="match status" value="1"/>
</dbReference>
<name>A0A392MQT8_9FABA</name>
<organism evidence="2 3">
    <name type="scientific">Trifolium medium</name>
    <dbReference type="NCBI Taxonomy" id="97028"/>
    <lineage>
        <taxon>Eukaryota</taxon>
        <taxon>Viridiplantae</taxon>
        <taxon>Streptophyta</taxon>
        <taxon>Embryophyta</taxon>
        <taxon>Tracheophyta</taxon>
        <taxon>Spermatophyta</taxon>
        <taxon>Magnoliopsida</taxon>
        <taxon>eudicotyledons</taxon>
        <taxon>Gunneridae</taxon>
        <taxon>Pentapetalae</taxon>
        <taxon>rosids</taxon>
        <taxon>fabids</taxon>
        <taxon>Fabales</taxon>
        <taxon>Fabaceae</taxon>
        <taxon>Papilionoideae</taxon>
        <taxon>50 kb inversion clade</taxon>
        <taxon>NPAAA clade</taxon>
        <taxon>Hologalegina</taxon>
        <taxon>IRL clade</taxon>
        <taxon>Trifolieae</taxon>
        <taxon>Trifolium</taxon>
    </lineage>
</organism>
<evidence type="ECO:0000259" key="1">
    <source>
        <dbReference type="Pfam" id="PF13966"/>
    </source>
</evidence>
<keyword evidence="3" id="KW-1185">Reference proteome</keyword>
<dbReference type="InterPro" id="IPR026960">
    <property type="entry name" value="RVT-Znf"/>
</dbReference>
<dbReference type="Pfam" id="PF13966">
    <property type="entry name" value="zf-RVT"/>
    <property type="match status" value="1"/>
</dbReference>
<feature type="non-terminal residue" evidence="2">
    <location>
        <position position="1"/>
    </location>
</feature>
<sequence length="222" mass="25569">VYECSLPSYFCSCDGVTRVDSHSDGFFEGVTKWIGNGTSTSFWFDSWVDGVPLRIRYQSLFRASDQCLARVVDISAFSSTKDEWCWRHELDGLFSVKSTYLVLEDRTRFQRTIPGINIVNLARVWDSWAASKVIVFSWQLLQDRVPTRQNLRRRRVMVRAIDSCVFCGAVEESVDHLFISCGSSTIDNLVDRVKLSSYKWFLGKNLDTPVMVSFLQVYRIVI</sequence>
<dbReference type="AlphaFoldDB" id="A0A392MQT8"/>
<keyword evidence="2" id="KW-0808">Transferase</keyword>
<proteinExistence type="predicted"/>
<comment type="caution">
    <text evidence="2">The sequence shown here is derived from an EMBL/GenBank/DDBJ whole genome shotgun (WGS) entry which is preliminary data.</text>
</comment>
<dbReference type="PANTHER" id="PTHR36617">
    <property type="entry name" value="PROTEIN, PUTATIVE-RELATED"/>
    <property type="match status" value="1"/>
</dbReference>
<feature type="domain" description="Reverse transcriptase zinc-binding" evidence="1">
    <location>
        <begin position="94"/>
        <end position="182"/>
    </location>
</feature>
<gene>
    <name evidence="2" type="ORF">A2U01_0010830</name>
</gene>
<dbReference type="GO" id="GO:0016301">
    <property type="term" value="F:kinase activity"/>
    <property type="evidence" value="ECO:0007669"/>
    <property type="project" value="UniProtKB-KW"/>
</dbReference>
<feature type="non-terminal residue" evidence="2">
    <location>
        <position position="222"/>
    </location>
</feature>
<dbReference type="Proteomes" id="UP000265520">
    <property type="component" value="Unassembled WGS sequence"/>
</dbReference>
<reference evidence="2 3" key="1">
    <citation type="journal article" date="2018" name="Front. Plant Sci.">
        <title>Red Clover (Trifolium pratense) and Zigzag Clover (T. medium) - A Picture of Genomic Similarities and Differences.</title>
        <authorList>
            <person name="Dluhosova J."/>
            <person name="Istvanek J."/>
            <person name="Nedelnik J."/>
            <person name="Repkova J."/>
        </authorList>
    </citation>
    <scope>NUCLEOTIDE SEQUENCE [LARGE SCALE GENOMIC DNA]</scope>
    <source>
        <strain evidence="3">cv. 10/8</strain>
        <tissue evidence="2">Leaf</tissue>
    </source>
</reference>
<keyword evidence="2" id="KW-0418">Kinase</keyword>
<evidence type="ECO:0000313" key="3">
    <source>
        <dbReference type="Proteomes" id="UP000265520"/>
    </source>
</evidence>
<accession>A0A392MQT8</accession>
<evidence type="ECO:0000313" key="2">
    <source>
        <dbReference type="EMBL" id="MCH89926.1"/>
    </source>
</evidence>
<protein>
    <submittedName>
        <fullName evidence="2">Kinase-like protein</fullName>
    </submittedName>
</protein>
<dbReference type="EMBL" id="LXQA010017214">
    <property type="protein sequence ID" value="MCH89926.1"/>
    <property type="molecule type" value="Genomic_DNA"/>
</dbReference>